<accession>A0AA96ENV3</accession>
<sequence>MGHKKLTDEQLADALQRIILAKRKAEREVANENRDKSKLYKFLGELEGERSLILAEMRRRQPQQYIAPR</sequence>
<name>A0AA96ENV3_9VIRU</name>
<proteinExistence type="predicted"/>
<dbReference type="EMBL" id="OR343188">
    <property type="protein sequence ID" value="WNL49959.1"/>
    <property type="molecule type" value="Genomic_DNA"/>
</dbReference>
<gene>
    <name evidence="1" type="ORF">MarFTMF_443</name>
</gene>
<reference evidence="1" key="1">
    <citation type="submission" date="2023-07" db="EMBL/GenBank/DDBJ databases">
        <authorList>
            <person name="Xia Y."/>
        </authorList>
    </citation>
    <scope>NUCLEOTIDE SEQUENCE</scope>
    <source>
        <strain evidence="1">F</strain>
    </source>
</reference>
<evidence type="ECO:0000313" key="1">
    <source>
        <dbReference type="EMBL" id="WNL49959.1"/>
    </source>
</evidence>
<organism evidence="1">
    <name type="scientific">Marseillevirus sp</name>
    <dbReference type="NCBI Taxonomy" id="2809551"/>
    <lineage>
        <taxon>Viruses</taxon>
        <taxon>Varidnaviria</taxon>
        <taxon>Bamfordvirae</taxon>
        <taxon>Nucleocytoviricota</taxon>
        <taxon>Megaviricetes</taxon>
        <taxon>Pimascovirales</taxon>
        <taxon>Pimascovirales incertae sedis</taxon>
        <taxon>Marseilleviridae</taxon>
        <taxon>Marseillevirus</taxon>
    </lineage>
</organism>
<protein>
    <submittedName>
        <fullName evidence="1">Uncharacterized protein</fullName>
    </submittedName>
</protein>